<keyword evidence="6" id="KW-0812">Transmembrane</keyword>
<evidence type="ECO:0000256" key="7">
    <source>
        <dbReference type="ARBA" id="ARBA00022927"/>
    </source>
</evidence>
<comment type="similarity">
    <text evidence="2 10">Belongs to the GSP K family.</text>
</comment>
<evidence type="ECO:0000259" key="11">
    <source>
        <dbReference type="Pfam" id="PF03934"/>
    </source>
</evidence>
<accession>A0ABY5LEQ5</accession>
<dbReference type="InterPro" id="IPR045584">
    <property type="entry name" value="Pilin-like"/>
</dbReference>
<keyword evidence="9 10" id="KW-0472">Membrane</keyword>
<protein>
    <recommendedName>
        <fullName evidence="10">Type II secretion system protein K</fullName>
    </recommendedName>
</protein>
<keyword evidence="14" id="KW-1185">Reference proteome</keyword>
<comment type="subcellular location">
    <subcellularLocation>
        <location evidence="1 10">Cell inner membrane</location>
    </subcellularLocation>
</comment>
<name>A0ABY5LEQ5_9VIBR</name>
<dbReference type="PIRSF" id="PIRSF002786">
    <property type="entry name" value="XcpX"/>
    <property type="match status" value="1"/>
</dbReference>
<dbReference type="PANTHER" id="PTHR38831">
    <property type="entry name" value="TYPE II SECRETION SYSTEM PROTEIN K"/>
    <property type="match status" value="1"/>
</dbReference>
<evidence type="ECO:0000256" key="8">
    <source>
        <dbReference type="ARBA" id="ARBA00022989"/>
    </source>
</evidence>
<dbReference type="Pfam" id="PF21687">
    <property type="entry name" value="T2SSK_1st"/>
    <property type="match status" value="1"/>
</dbReference>
<keyword evidence="7" id="KW-0653">Protein transport</keyword>
<evidence type="ECO:0000313" key="13">
    <source>
        <dbReference type="EMBL" id="UUM30519.1"/>
    </source>
</evidence>
<dbReference type="Pfam" id="PF03934">
    <property type="entry name" value="T2SSK"/>
    <property type="match status" value="1"/>
</dbReference>
<dbReference type="SUPFAM" id="SSF158544">
    <property type="entry name" value="GspK insert domain-like"/>
    <property type="match status" value="2"/>
</dbReference>
<proteinExistence type="inferred from homology"/>
<evidence type="ECO:0000256" key="10">
    <source>
        <dbReference type="PIRNR" id="PIRNR002786"/>
    </source>
</evidence>
<keyword evidence="8" id="KW-1133">Transmembrane helix</keyword>
<evidence type="ECO:0000256" key="1">
    <source>
        <dbReference type="ARBA" id="ARBA00004533"/>
    </source>
</evidence>
<evidence type="ECO:0000256" key="3">
    <source>
        <dbReference type="ARBA" id="ARBA00022448"/>
    </source>
</evidence>
<sequence>MKPVNPQRGVALIVVLLLLAVMVSIAATMAERLFGQFKRATNQLNYQQAYWYSIGAEALAKTGIEQSYKDSDTINLSQPWAIEKQTYPLDFGTLTGHIVDKQACFNLNAFTAVTQEAGSDRVPFLVQAFQFMMEELEIDNYQAEEVSQSLWDYVDSNNVQSSVSGVEDSYYESMSPSYVAANSMLADSSELRAVNQASGEVMQKLAPYICVIPTNELKLNVNTIHPEQAELLSAIFQPNFSTQQMRDILESRPYEGWGSVDDFLKEGELANIKQEVLAPIKGYLTVDSAYFELDAEILVGNSRVRARSLIFSNNRETATVVSRRFGGIGERVSDRSTEQ</sequence>
<keyword evidence="4 10" id="KW-1003">Cell membrane</keyword>
<dbReference type="Gene3D" id="3.30.1300.30">
    <property type="entry name" value="GSPII I/J protein-like"/>
    <property type="match status" value="1"/>
</dbReference>
<dbReference type="InterPro" id="IPR049179">
    <property type="entry name" value="T2SSK_SAM-like_2nd"/>
</dbReference>
<dbReference type="InterPro" id="IPR005628">
    <property type="entry name" value="GspK"/>
</dbReference>
<gene>
    <name evidence="13" type="primary">gspK</name>
    <name evidence="13" type="ORF">NP165_12665</name>
</gene>
<keyword evidence="5 10" id="KW-0997">Cell inner membrane</keyword>
<evidence type="ECO:0000256" key="5">
    <source>
        <dbReference type="ARBA" id="ARBA00022519"/>
    </source>
</evidence>
<keyword evidence="3 10" id="KW-0813">Transport</keyword>
<evidence type="ECO:0000259" key="12">
    <source>
        <dbReference type="Pfam" id="PF21687"/>
    </source>
</evidence>
<dbReference type="PANTHER" id="PTHR38831:SF1">
    <property type="entry name" value="TYPE II SECRETION SYSTEM PROTEIN K-RELATED"/>
    <property type="match status" value="1"/>
</dbReference>
<organism evidence="13 14">
    <name type="scientific">Vibrio japonicus</name>
    <dbReference type="NCBI Taxonomy" id="1824638"/>
    <lineage>
        <taxon>Bacteria</taxon>
        <taxon>Pseudomonadati</taxon>
        <taxon>Pseudomonadota</taxon>
        <taxon>Gammaproteobacteria</taxon>
        <taxon>Vibrionales</taxon>
        <taxon>Vibrionaceae</taxon>
        <taxon>Vibrio</taxon>
    </lineage>
</organism>
<evidence type="ECO:0000256" key="2">
    <source>
        <dbReference type="ARBA" id="ARBA00007246"/>
    </source>
</evidence>
<reference evidence="13" key="1">
    <citation type="submission" date="2022-07" db="EMBL/GenBank/DDBJ databases">
        <title>Complete genome of Vibrio japonicus strain JCM 31412T and phylogenomic assessment of the Nereis clade of the genus Vibrio.</title>
        <authorList>
            <person name="Shlafstein M.D."/>
            <person name="Emsley S.A."/>
            <person name="Ushijima B."/>
            <person name="Videau P."/>
            <person name="Saw J.H."/>
        </authorList>
    </citation>
    <scope>NUCLEOTIDE SEQUENCE</scope>
    <source>
        <strain evidence="13">JCM 31412</strain>
    </source>
</reference>
<evidence type="ECO:0000313" key="14">
    <source>
        <dbReference type="Proteomes" id="UP001058602"/>
    </source>
</evidence>
<evidence type="ECO:0000256" key="4">
    <source>
        <dbReference type="ARBA" id="ARBA00022475"/>
    </source>
</evidence>
<dbReference type="EMBL" id="CP102096">
    <property type="protein sequence ID" value="UUM30519.1"/>
    <property type="molecule type" value="Genomic_DNA"/>
</dbReference>
<dbReference type="NCBIfam" id="NF037980">
    <property type="entry name" value="T2SS_GspK"/>
    <property type="match status" value="1"/>
</dbReference>
<dbReference type="RefSeq" id="WP_257084266.1">
    <property type="nucleotide sequence ID" value="NZ_CP102096.1"/>
</dbReference>
<dbReference type="Gene3D" id="1.10.40.60">
    <property type="entry name" value="EpsJ-like"/>
    <property type="match status" value="2"/>
</dbReference>
<evidence type="ECO:0000256" key="9">
    <source>
        <dbReference type="ARBA" id="ARBA00023136"/>
    </source>
</evidence>
<dbReference type="InterPro" id="IPR038072">
    <property type="entry name" value="GspK_central_sf"/>
</dbReference>
<feature type="domain" description="T2SS protein K second SAM-like" evidence="11">
    <location>
        <begin position="219"/>
        <end position="286"/>
    </location>
</feature>
<feature type="domain" description="T2SS protein K first SAM-like" evidence="12">
    <location>
        <begin position="103"/>
        <end position="213"/>
    </location>
</feature>
<dbReference type="Proteomes" id="UP001058602">
    <property type="component" value="Chromosome 1"/>
</dbReference>
<dbReference type="InterPro" id="IPR049031">
    <property type="entry name" value="T2SSK_SAM-like_1st"/>
</dbReference>
<dbReference type="SUPFAM" id="SSF54523">
    <property type="entry name" value="Pili subunits"/>
    <property type="match status" value="1"/>
</dbReference>
<evidence type="ECO:0000256" key="6">
    <source>
        <dbReference type="ARBA" id="ARBA00022692"/>
    </source>
</evidence>